<protein>
    <recommendedName>
        <fullName evidence="2">C-type lectin domain-containing protein</fullName>
    </recommendedName>
</protein>
<dbReference type="PANTHER" id="PTHR22803">
    <property type="entry name" value="MANNOSE, PHOSPHOLIPASE, LECTIN RECEPTOR RELATED"/>
    <property type="match status" value="1"/>
</dbReference>
<dbReference type="Pfam" id="PF00059">
    <property type="entry name" value="Lectin_C"/>
    <property type="match status" value="1"/>
</dbReference>
<organism evidence="3">
    <name type="scientific">Anguilla anguilla</name>
    <name type="common">European freshwater eel</name>
    <name type="synonym">Muraena anguilla</name>
    <dbReference type="NCBI Taxonomy" id="7936"/>
    <lineage>
        <taxon>Eukaryota</taxon>
        <taxon>Metazoa</taxon>
        <taxon>Chordata</taxon>
        <taxon>Craniata</taxon>
        <taxon>Vertebrata</taxon>
        <taxon>Euteleostomi</taxon>
        <taxon>Actinopterygii</taxon>
        <taxon>Neopterygii</taxon>
        <taxon>Teleostei</taxon>
        <taxon>Anguilliformes</taxon>
        <taxon>Anguillidae</taxon>
        <taxon>Anguilla</taxon>
    </lineage>
</organism>
<sequence>MSSRSDCIKRGADLVVIESEEEQEFITNHTKEDHCWIGLSDLETEGIWIWVDGTPLQRGFWVSGEPDDHYWINMKKYEKSDCALTMTGKKAWADNRCDYVQYWICETNALLP</sequence>
<dbReference type="InterPro" id="IPR050111">
    <property type="entry name" value="C-type_lectin/snaclec_domain"/>
</dbReference>
<dbReference type="PROSITE" id="PS50041">
    <property type="entry name" value="C_TYPE_LECTIN_2"/>
    <property type="match status" value="1"/>
</dbReference>
<reference evidence="3" key="2">
    <citation type="journal article" date="2015" name="Fish Shellfish Immunol.">
        <title>Early steps in the European eel (Anguilla anguilla)-Vibrio vulnificus interaction in the gills: Role of the RtxA13 toxin.</title>
        <authorList>
            <person name="Callol A."/>
            <person name="Pajuelo D."/>
            <person name="Ebbesson L."/>
            <person name="Teles M."/>
            <person name="MacKenzie S."/>
            <person name="Amaro C."/>
        </authorList>
    </citation>
    <scope>NUCLEOTIDE SEQUENCE</scope>
</reference>
<dbReference type="Gene3D" id="3.10.100.10">
    <property type="entry name" value="Mannose-Binding Protein A, subunit A"/>
    <property type="match status" value="1"/>
</dbReference>
<accession>A0A0E9WQN1</accession>
<evidence type="ECO:0000313" key="3">
    <source>
        <dbReference type="EMBL" id="JAH91865.1"/>
    </source>
</evidence>
<dbReference type="InterPro" id="IPR001304">
    <property type="entry name" value="C-type_lectin-like"/>
</dbReference>
<evidence type="ECO:0000259" key="2">
    <source>
        <dbReference type="PROSITE" id="PS50041"/>
    </source>
</evidence>
<feature type="domain" description="C-type lectin" evidence="2">
    <location>
        <begin position="1"/>
        <end position="106"/>
    </location>
</feature>
<dbReference type="InterPro" id="IPR018378">
    <property type="entry name" value="C-type_lectin_CS"/>
</dbReference>
<dbReference type="InterPro" id="IPR016187">
    <property type="entry name" value="CTDL_fold"/>
</dbReference>
<dbReference type="EMBL" id="GBXM01016712">
    <property type="protein sequence ID" value="JAH91865.1"/>
    <property type="molecule type" value="Transcribed_RNA"/>
</dbReference>
<dbReference type="PROSITE" id="PS00615">
    <property type="entry name" value="C_TYPE_LECTIN_1"/>
    <property type="match status" value="1"/>
</dbReference>
<keyword evidence="1" id="KW-1015">Disulfide bond</keyword>
<dbReference type="InterPro" id="IPR016186">
    <property type="entry name" value="C-type_lectin-like/link_sf"/>
</dbReference>
<proteinExistence type="predicted"/>
<dbReference type="SMART" id="SM00034">
    <property type="entry name" value="CLECT"/>
    <property type="match status" value="1"/>
</dbReference>
<dbReference type="SUPFAM" id="SSF56436">
    <property type="entry name" value="C-type lectin-like"/>
    <property type="match status" value="1"/>
</dbReference>
<dbReference type="AlphaFoldDB" id="A0A0E9WQN1"/>
<reference evidence="3" key="1">
    <citation type="submission" date="2014-11" db="EMBL/GenBank/DDBJ databases">
        <authorList>
            <person name="Amaro Gonzalez C."/>
        </authorList>
    </citation>
    <scope>NUCLEOTIDE SEQUENCE</scope>
</reference>
<evidence type="ECO:0000256" key="1">
    <source>
        <dbReference type="ARBA" id="ARBA00023157"/>
    </source>
</evidence>
<name>A0A0E9WQN1_ANGAN</name>